<accession>A0ABV6VAE7</accession>
<keyword evidence="2" id="KW-1185">Reference proteome</keyword>
<dbReference type="PANTHER" id="PTHR34075:SF5">
    <property type="entry name" value="BLR3430 PROTEIN"/>
    <property type="match status" value="1"/>
</dbReference>
<comment type="caution">
    <text evidence="1">The sequence shown here is derived from an EMBL/GenBank/DDBJ whole genome shotgun (WGS) entry which is preliminary data.</text>
</comment>
<name>A0ABV6VAE7_9ACTN</name>
<dbReference type="SUPFAM" id="SSF50249">
    <property type="entry name" value="Nucleic acid-binding proteins"/>
    <property type="match status" value="1"/>
</dbReference>
<dbReference type="PANTHER" id="PTHR34075">
    <property type="entry name" value="BLR3430 PROTEIN"/>
    <property type="match status" value="1"/>
</dbReference>
<dbReference type="EMBL" id="JBHEZX010000006">
    <property type="protein sequence ID" value="MFC1410687.1"/>
    <property type="molecule type" value="Genomic_DNA"/>
</dbReference>
<dbReference type="Proteomes" id="UP001592582">
    <property type="component" value="Unassembled WGS sequence"/>
</dbReference>
<reference evidence="1 2" key="1">
    <citation type="submission" date="2024-09" db="EMBL/GenBank/DDBJ databases">
        <authorList>
            <person name="Lee S.D."/>
        </authorList>
    </citation>
    <scope>NUCLEOTIDE SEQUENCE [LARGE SCALE GENOMIC DNA]</scope>
    <source>
        <strain evidence="1 2">N1-1</strain>
    </source>
</reference>
<evidence type="ECO:0000313" key="1">
    <source>
        <dbReference type="EMBL" id="MFC1410687.1"/>
    </source>
</evidence>
<dbReference type="InterPro" id="IPR002878">
    <property type="entry name" value="ChsH2_C"/>
</dbReference>
<dbReference type="InterPro" id="IPR012340">
    <property type="entry name" value="NA-bd_OB-fold"/>
</dbReference>
<sequence length="124" mass="13375">MPSEPVLSPAAVFQDGLAHGELRYQRCRWCATRSAQLSLLCGTCGGTDFSWERSSGQGRIHHFTATAAAGQVERTAVVELDEGFRMSAQLAAVPAHRLWPGATVRLEVADQDGALRPLFRPVAA</sequence>
<evidence type="ECO:0000313" key="2">
    <source>
        <dbReference type="Proteomes" id="UP001592582"/>
    </source>
</evidence>
<organism evidence="1 2">
    <name type="scientific">Streptacidiphilus alkalitolerans</name>
    <dbReference type="NCBI Taxonomy" id="3342712"/>
    <lineage>
        <taxon>Bacteria</taxon>
        <taxon>Bacillati</taxon>
        <taxon>Actinomycetota</taxon>
        <taxon>Actinomycetes</taxon>
        <taxon>Kitasatosporales</taxon>
        <taxon>Streptomycetaceae</taxon>
        <taxon>Streptacidiphilus</taxon>
    </lineage>
</organism>
<protein>
    <submittedName>
        <fullName evidence="1">Zn-ribbon domain-containing OB-fold protein</fullName>
    </submittedName>
</protein>
<gene>
    <name evidence="1" type="ORF">ACEZDG_15580</name>
</gene>
<proteinExistence type="predicted"/>
<dbReference type="Pfam" id="PF01796">
    <property type="entry name" value="OB_ChsH2_C"/>
    <property type="match status" value="1"/>
</dbReference>
<dbReference type="InterPro" id="IPR052513">
    <property type="entry name" value="Thioester_dehydratase-like"/>
</dbReference>